<dbReference type="OrthoDB" id="2243334at2"/>
<comment type="caution">
    <text evidence="1">The sequence shown here is derived from an EMBL/GenBank/DDBJ whole genome shotgun (WGS) entry which is preliminary data.</text>
</comment>
<accession>A0A510VNK6</accession>
<reference evidence="1 2" key="1">
    <citation type="submission" date="2019-07" db="EMBL/GenBank/DDBJ databases">
        <title>Whole genome shotgun sequence of Lactobacillus siliginis NBRC 101315.</title>
        <authorList>
            <person name="Hosoyama A."/>
            <person name="Uohara A."/>
            <person name="Ohji S."/>
            <person name="Ichikawa N."/>
        </authorList>
    </citation>
    <scope>NUCLEOTIDE SEQUENCE [LARGE SCALE GENOMIC DNA]</scope>
    <source>
        <strain evidence="1 2">NBRC 101315</strain>
    </source>
</reference>
<dbReference type="Proteomes" id="UP000321429">
    <property type="component" value="Unassembled WGS sequence"/>
</dbReference>
<dbReference type="NCBIfam" id="TIGR01537">
    <property type="entry name" value="portal_HK97"/>
    <property type="match status" value="1"/>
</dbReference>
<protein>
    <submittedName>
        <fullName evidence="1">Phage portal protein</fullName>
    </submittedName>
</protein>
<dbReference type="Pfam" id="PF04860">
    <property type="entry name" value="Phage_portal"/>
    <property type="match status" value="1"/>
</dbReference>
<dbReference type="EMBL" id="BJUD01000011">
    <property type="protein sequence ID" value="GEK28513.1"/>
    <property type="molecule type" value="Genomic_DNA"/>
</dbReference>
<name>A0A510VNK6_9LACO</name>
<organism evidence="1 2">
    <name type="scientific">Furfurilactobacillus siliginis</name>
    <dbReference type="NCBI Taxonomy" id="348151"/>
    <lineage>
        <taxon>Bacteria</taxon>
        <taxon>Bacillati</taxon>
        <taxon>Bacillota</taxon>
        <taxon>Bacilli</taxon>
        <taxon>Lactobacillales</taxon>
        <taxon>Lactobacillaceae</taxon>
        <taxon>Furfurilactobacillus</taxon>
    </lineage>
</organism>
<dbReference type="InterPro" id="IPR006944">
    <property type="entry name" value="Phage/GTA_portal"/>
</dbReference>
<evidence type="ECO:0000313" key="2">
    <source>
        <dbReference type="Proteomes" id="UP000321429"/>
    </source>
</evidence>
<gene>
    <name evidence="1" type="ORF">LSI01_08240</name>
</gene>
<proteinExistence type="predicted"/>
<dbReference type="InterPro" id="IPR006427">
    <property type="entry name" value="Portal_HK97"/>
</dbReference>
<dbReference type="RefSeq" id="WP_057808656.1">
    <property type="nucleotide sequence ID" value="NZ_BJUD01000011.1"/>
</dbReference>
<dbReference type="AlphaFoldDB" id="A0A510VNK6"/>
<sequence length="382" mass="42168">MGLLTPRNYHRTKVTDTAYPSGSGFYWSSVGGSPIAYVNAEGALKNTNVYAVINRIASDIASAHFKTENRSALNRLEQPSRLISRFSFWQSILIQLCLSGNAYVPLPQSNFENVPPSDVQINYLPGNTGIIYTFAESNERQKMNLRDDQTLHFRLMPDPDYRYLIGRSPLDSLSDALTIADKTMNSNLKSLQNQINAAGQLKISNVTNDNLDLADARTEFEKANAGDNAGRLMVLPDGFEYKQFEMKADVFKALNENASFSADQISKAFGVPSDMLGGGSSTESQHSNSEQIKALYLSNLNTYVHPILDELKQKLNAPDLDLDIKDMLDVDDSTMVGQMNTLVSSGAMSPNQAQFMLQRSGYLPDGVPEYDNSWKGGKSNAN</sequence>
<evidence type="ECO:0000313" key="1">
    <source>
        <dbReference type="EMBL" id="GEK28513.1"/>
    </source>
</evidence>